<feature type="compositionally biased region" description="Basic and acidic residues" evidence="3">
    <location>
        <begin position="754"/>
        <end position="776"/>
    </location>
</feature>
<accession>A0ABN7SPM4</accession>
<dbReference type="PANTHER" id="PTHR16291:SF0">
    <property type="entry name" value="NUCLEAR CAP-BINDING PROTEIN SUBUNIT 3"/>
    <property type="match status" value="1"/>
</dbReference>
<organism evidence="4 5">
    <name type="scientific">Oikopleura dioica</name>
    <name type="common">Tunicate</name>
    <dbReference type="NCBI Taxonomy" id="34765"/>
    <lineage>
        <taxon>Eukaryota</taxon>
        <taxon>Metazoa</taxon>
        <taxon>Chordata</taxon>
        <taxon>Tunicata</taxon>
        <taxon>Appendicularia</taxon>
        <taxon>Copelata</taxon>
        <taxon>Oikopleuridae</taxon>
        <taxon>Oikopleura</taxon>
    </lineage>
</organism>
<evidence type="ECO:0000313" key="4">
    <source>
        <dbReference type="EMBL" id="CAG5105089.1"/>
    </source>
</evidence>
<feature type="compositionally biased region" description="Basic and acidic residues" evidence="3">
    <location>
        <begin position="44"/>
        <end position="58"/>
    </location>
</feature>
<dbReference type="Pfam" id="PF10309">
    <property type="entry name" value="NCBP3"/>
    <property type="match status" value="1"/>
</dbReference>
<evidence type="ECO:0000256" key="1">
    <source>
        <dbReference type="ARBA" id="ARBA00006069"/>
    </source>
</evidence>
<evidence type="ECO:0000313" key="5">
    <source>
        <dbReference type="Proteomes" id="UP001158576"/>
    </source>
</evidence>
<feature type="compositionally biased region" description="Basic residues" evidence="3">
    <location>
        <begin position="198"/>
        <end position="208"/>
    </location>
</feature>
<proteinExistence type="inferred from homology"/>
<feature type="region of interest" description="Disordered" evidence="3">
    <location>
        <begin position="25"/>
        <end position="143"/>
    </location>
</feature>
<feature type="compositionally biased region" description="Low complexity" evidence="3">
    <location>
        <begin position="60"/>
        <end position="82"/>
    </location>
</feature>
<feature type="compositionally biased region" description="Low complexity" evidence="3">
    <location>
        <begin position="230"/>
        <end position="259"/>
    </location>
</feature>
<feature type="region of interest" description="Disordered" evidence="3">
    <location>
        <begin position="974"/>
        <end position="994"/>
    </location>
</feature>
<protein>
    <recommendedName>
        <fullName evidence="2">Nuclear cap-binding protein subunit 3</fullName>
    </recommendedName>
</protein>
<keyword evidence="5" id="KW-1185">Reference proteome</keyword>
<feature type="compositionally biased region" description="Basic and acidic residues" evidence="3">
    <location>
        <begin position="25"/>
        <end position="34"/>
    </location>
</feature>
<feature type="region of interest" description="Disordered" evidence="3">
    <location>
        <begin position="731"/>
        <end position="924"/>
    </location>
</feature>
<feature type="compositionally biased region" description="Low complexity" evidence="3">
    <location>
        <begin position="881"/>
        <end position="905"/>
    </location>
</feature>
<feature type="compositionally biased region" description="Polar residues" evidence="3">
    <location>
        <begin position="778"/>
        <end position="788"/>
    </location>
</feature>
<evidence type="ECO:0000256" key="3">
    <source>
        <dbReference type="SAM" id="MobiDB-lite"/>
    </source>
</evidence>
<feature type="compositionally biased region" description="Low complexity" evidence="3">
    <location>
        <begin position="842"/>
        <end position="867"/>
    </location>
</feature>
<dbReference type="InterPro" id="IPR019416">
    <property type="entry name" value="NCBP3"/>
</dbReference>
<evidence type="ECO:0000256" key="2">
    <source>
        <dbReference type="ARBA" id="ARBA00019876"/>
    </source>
</evidence>
<comment type="similarity">
    <text evidence="1">Belongs to the NCBP3 family.</text>
</comment>
<dbReference type="EMBL" id="OU015566">
    <property type="protein sequence ID" value="CAG5105089.1"/>
    <property type="molecule type" value="Genomic_DNA"/>
</dbReference>
<sequence>MGGGSDTEDEKQMAYQKLTLVERIGPDEARRLLMDDDDLGSLPKADDDEKSVRSEQQSEKSAISQKSHQSSKSLLSEKSTASLRSTKSNISEAASMKSMSSQKSGMSEISIKSGTSIKSGISQISGVSGVSQTSLRSGRSELSGISHISGLSKASETSSRISAATNITTASERSLLSEVQHENFYPDEIPEPFQQTGKGKKEKRRKPRKVFESESDCESEKSDISHRSEASSTAESTAESAISAHSRSSLVSHLSTKSSGTDISDSSKIASRFARGPLDKKSDIEVSVATDITSDHRTSMAMSSAVESDSMVSETETEFEDEDLSEVRAGSAILPNLSICIDRDDEPGYEICFVKIKDESSGESPTKVVRNNMKLARISEEEWNIARGIPVLGLGIDKHSPSELKKQQARAKRFGLDINKNMEEGEVDDDVINRVHEDIIKEYSKRVEELNEGLNLDEMAEGKMIKASSITVFGCKDLNTEHLLNYFKTYAPDKVDWVDDDRCKLLWHEESAAVRCMISCTHTAMDLAGLQAKAAALLKDRANSKNKKKQNGDTINLTEEEEEMDLDIASYWPFDGDLSEPRDCVEIMVKDGEKVKLAVRSSLESDQKIRGAQSKSKYYVKYGNPNYGGMRGLLTKTFKRRYNYKKTREEIRKMGERLGVNLKAQESDYNPNQEKLDSSRARADVELINSTVDEIPEAIPVDAFKLPAAPLYSDSESSSTKGSVFGRRLYSQSETSDSEIDIKKSSRSSSRRGSIKDRLGSLTPKKESKPEKKRNELTGLTITLSQNANDKRKKSEATKRKRSYETMESDSDVSEASSAQSYRNQDRRGSKYSESDSESVKSYGSNVTSSSATSAASSRISTSSEASKYGKKRKPIDPYESDSSVTSGHSATSSRISSSTFNRSNSEYDSDTAHSDSAHSEVSYIGRRDSKRAYPSATICKLAVAKNLAARKRPLFGPSGGKFDKRKLDHMNMTIDVHVDRRRKPSQSSGMETD</sequence>
<dbReference type="Proteomes" id="UP001158576">
    <property type="component" value="Chromosome 1"/>
</dbReference>
<feature type="compositionally biased region" description="Low complexity" evidence="3">
    <location>
        <begin position="90"/>
        <end position="134"/>
    </location>
</feature>
<feature type="compositionally biased region" description="Basic and acidic residues" evidence="3">
    <location>
        <begin position="218"/>
        <end position="229"/>
    </location>
</feature>
<name>A0ABN7SPM4_OIKDI</name>
<dbReference type="PANTHER" id="PTHR16291">
    <property type="entry name" value="NUCLEAR CAP-BINDING PROTEIN SUBUNIT 3"/>
    <property type="match status" value="1"/>
</dbReference>
<reference evidence="4 5" key="1">
    <citation type="submission" date="2021-04" db="EMBL/GenBank/DDBJ databases">
        <authorList>
            <person name="Bliznina A."/>
        </authorList>
    </citation>
    <scope>NUCLEOTIDE SEQUENCE [LARGE SCALE GENOMIC DNA]</scope>
</reference>
<feature type="region of interest" description="Disordered" evidence="3">
    <location>
        <begin position="180"/>
        <end position="265"/>
    </location>
</feature>
<feature type="compositionally biased region" description="Basic and acidic residues" evidence="3">
    <location>
        <begin position="789"/>
        <end position="798"/>
    </location>
</feature>
<feature type="compositionally biased region" description="Basic and acidic residues" evidence="3">
    <location>
        <begin position="824"/>
        <end position="834"/>
    </location>
</feature>
<gene>
    <name evidence="4" type="ORF">OKIOD_LOCUS10588</name>
</gene>